<keyword evidence="3" id="KW-1185">Reference proteome</keyword>
<name>A0A9N9LIK9_9HELO</name>
<dbReference type="Proteomes" id="UP000701801">
    <property type="component" value="Unassembled WGS sequence"/>
</dbReference>
<comment type="caution">
    <text evidence="2">The sequence shown here is derived from an EMBL/GenBank/DDBJ whole genome shotgun (WGS) entry which is preliminary data.</text>
</comment>
<dbReference type="Gene3D" id="3.90.1200.10">
    <property type="match status" value="1"/>
</dbReference>
<gene>
    <name evidence="2" type="ORF">HYALB_00010255</name>
</gene>
<reference evidence="2" key="1">
    <citation type="submission" date="2021-07" db="EMBL/GenBank/DDBJ databases">
        <authorList>
            <person name="Durling M."/>
        </authorList>
    </citation>
    <scope>NUCLEOTIDE SEQUENCE</scope>
</reference>
<dbReference type="OrthoDB" id="2906425at2759"/>
<feature type="domain" description="Aminoglycoside phosphotransferase" evidence="1">
    <location>
        <begin position="62"/>
        <end position="252"/>
    </location>
</feature>
<proteinExistence type="predicted"/>
<dbReference type="PANTHER" id="PTHR21310:SF48">
    <property type="entry name" value="AMINOGLYCOSIDE PHOSPHOTRANSFERASE DOMAIN-CONTAINING PROTEIN"/>
    <property type="match status" value="1"/>
</dbReference>
<accession>A0A9N9LIK9</accession>
<dbReference type="InterPro" id="IPR051678">
    <property type="entry name" value="AGP_Transferase"/>
</dbReference>
<protein>
    <recommendedName>
        <fullName evidence="1">Aminoglycoside phosphotransferase domain-containing protein</fullName>
    </recommendedName>
</protein>
<evidence type="ECO:0000259" key="1">
    <source>
        <dbReference type="Pfam" id="PF01636"/>
    </source>
</evidence>
<dbReference type="PANTHER" id="PTHR21310">
    <property type="entry name" value="AMINOGLYCOSIDE PHOSPHOTRANSFERASE-RELATED-RELATED"/>
    <property type="match status" value="1"/>
</dbReference>
<evidence type="ECO:0000313" key="2">
    <source>
        <dbReference type="EMBL" id="CAG8975859.1"/>
    </source>
</evidence>
<organism evidence="2 3">
    <name type="scientific">Hymenoscyphus albidus</name>
    <dbReference type="NCBI Taxonomy" id="595503"/>
    <lineage>
        <taxon>Eukaryota</taxon>
        <taxon>Fungi</taxon>
        <taxon>Dikarya</taxon>
        <taxon>Ascomycota</taxon>
        <taxon>Pezizomycotina</taxon>
        <taxon>Leotiomycetes</taxon>
        <taxon>Helotiales</taxon>
        <taxon>Helotiaceae</taxon>
        <taxon>Hymenoscyphus</taxon>
    </lineage>
</organism>
<dbReference type="AlphaFoldDB" id="A0A9N9LIK9"/>
<dbReference type="Pfam" id="PF01636">
    <property type="entry name" value="APH"/>
    <property type="match status" value="1"/>
</dbReference>
<dbReference type="InterPro" id="IPR011009">
    <property type="entry name" value="Kinase-like_dom_sf"/>
</dbReference>
<dbReference type="InterPro" id="IPR002575">
    <property type="entry name" value="Aminoglycoside_PTrfase"/>
</dbReference>
<sequence>MGPITLPFYAQTSDFPCALPTKDQIHSSQELFLDYGEGRKVVGVGPKFVVKYGGNVELIEGENMHFVAQLNSKAVRVPKLYALYEDATNQATYIVMERVNGLVLSSAWSSLSKPQKEIICTKLRLAMDTLRKIPSPGRYCSIGKRPLEDCMFWSREETDADKHADKQIPVQFESSIFGPLNGPFNTEEEVNSAMIEKYLFNNLPPGKAVFYERTLPHVLCDHPPVFTHGDLQRKNIIISRLPNVDENSAVVDDEMEVVLLDWEVSGWYPSYWEHARAMQGCGHFEDDWHYWLGQIVDEYLKKWAWVNMMFLELWS</sequence>
<evidence type="ECO:0000313" key="3">
    <source>
        <dbReference type="Proteomes" id="UP000701801"/>
    </source>
</evidence>
<dbReference type="SUPFAM" id="SSF56112">
    <property type="entry name" value="Protein kinase-like (PK-like)"/>
    <property type="match status" value="1"/>
</dbReference>
<dbReference type="EMBL" id="CAJVRM010000153">
    <property type="protein sequence ID" value="CAG8975859.1"/>
    <property type="molecule type" value="Genomic_DNA"/>
</dbReference>